<feature type="non-terminal residue" evidence="3">
    <location>
        <position position="1"/>
    </location>
</feature>
<accession>X0VWH8</accession>
<proteinExistence type="predicted"/>
<feature type="domain" description="DUF362" evidence="2">
    <location>
        <begin position="63"/>
        <end position="212"/>
    </location>
</feature>
<dbReference type="InterPro" id="IPR007160">
    <property type="entry name" value="DUF362"/>
</dbReference>
<evidence type="ECO:0000259" key="2">
    <source>
        <dbReference type="Pfam" id="PF04015"/>
    </source>
</evidence>
<evidence type="ECO:0000256" key="1">
    <source>
        <dbReference type="SAM" id="MobiDB-lite"/>
    </source>
</evidence>
<name>X0VWH8_9ZZZZ</name>
<comment type="caution">
    <text evidence="3">The sequence shown here is derived from an EMBL/GenBank/DDBJ whole genome shotgun (WGS) entry which is preliminary data.</text>
</comment>
<sequence length="257" mass="28372">LPPGRASDKLMVYDLNKIDDDWSNGRDVPVARGINYQTITLHKAIVGGDPNDRQDRTDYPGCVLINVPKLKIHQLELLTCAIKNLGIGLYPMEANISDEPGKVRWKYADPDKPIPGLKSRIPHSIWIGETDEETGMPRRDKNGQYIVNKTGGISATMADIIEAVKEQDIFMLHVVDGIEATNIFHAGPLSAKVPEGFAFASADPVALDVLCSRYLFTTVPMAEARKIQKERNLSTDSLQKVPMPRSDGRNIRANSGL</sequence>
<feature type="region of interest" description="Disordered" evidence="1">
    <location>
        <begin position="233"/>
        <end position="257"/>
    </location>
</feature>
<dbReference type="EMBL" id="BARS01037117">
    <property type="protein sequence ID" value="GAG22645.1"/>
    <property type="molecule type" value="Genomic_DNA"/>
</dbReference>
<gene>
    <name evidence="3" type="ORF">S01H1_56948</name>
</gene>
<protein>
    <recommendedName>
        <fullName evidence="2">DUF362 domain-containing protein</fullName>
    </recommendedName>
</protein>
<organism evidence="3">
    <name type="scientific">marine sediment metagenome</name>
    <dbReference type="NCBI Taxonomy" id="412755"/>
    <lineage>
        <taxon>unclassified sequences</taxon>
        <taxon>metagenomes</taxon>
        <taxon>ecological metagenomes</taxon>
    </lineage>
</organism>
<evidence type="ECO:0000313" key="3">
    <source>
        <dbReference type="EMBL" id="GAG22645.1"/>
    </source>
</evidence>
<dbReference type="Pfam" id="PF04015">
    <property type="entry name" value="DUF362"/>
    <property type="match status" value="1"/>
</dbReference>
<dbReference type="AlphaFoldDB" id="X0VWH8"/>
<reference evidence="3" key="1">
    <citation type="journal article" date="2014" name="Front. Microbiol.">
        <title>High frequency of phylogenetically diverse reductive dehalogenase-homologous genes in deep subseafloor sedimentary metagenomes.</title>
        <authorList>
            <person name="Kawai M."/>
            <person name="Futagami T."/>
            <person name="Toyoda A."/>
            <person name="Takaki Y."/>
            <person name="Nishi S."/>
            <person name="Hori S."/>
            <person name="Arai W."/>
            <person name="Tsubouchi T."/>
            <person name="Morono Y."/>
            <person name="Uchiyama I."/>
            <person name="Ito T."/>
            <person name="Fujiyama A."/>
            <person name="Inagaki F."/>
            <person name="Takami H."/>
        </authorList>
    </citation>
    <scope>NUCLEOTIDE SEQUENCE</scope>
    <source>
        <strain evidence="3">Expedition CK06-06</strain>
    </source>
</reference>
<feature type="non-terminal residue" evidence="3">
    <location>
        <position position="257"/>
    </location>
</feature>